<evidence type="ECO:0000313" key="3">
    <source>
        <dbReference type="Proteomes" id="UP000700596"/>
    </source>
</evidence>
<accession>A0A9P9DHX5</accession>
<evidence type="ECO:0000256" key="1">
    <source>
        <dbReference type="SAM" id="Phobius"/>
    </source>
</evidence>
<gene>
    <name evidence="2" type="ORF">B0J11DRAFT_570193</name>
</gene>
<proteinExistence type="predicted"/>
<name>A0A9P9DHX5_9PLEO</name>
<keyword evidence="1" id="KW-0812">Transmembrane</keyword>
<comment type="caution">
    <text evidence="2">The sequence shown here is derived from an EMBL/GenBank/DDBJ whole genome shotgun (WGS) entry which is preliminary data.</text>
</comment>
<keyword evidence="1" id="KW-0472">Membrane</keyword>
<dbReference type="Proteomes" id="UP000700596">
    <property type="component" value="Unassembled WGS sequence"/>
</dbReference>
<sequence length="187" mass="20433">MQSHTAASPVITEARSTNASWDIIPCKHNRGSGWEFCCGVGCCEKLDSPRYSLGNITNVYGDKRYPETPSSTSISISFPTGQPTSICTSSSTVCPTPDYSKVKVQYGTGLGVGLGVPLLISMALLFLQYRRRNDANQTYANIPVTPKYDHTVYQTVNIAEVSGLQHAKYEMPPGVITHELPDELGRR</sequence>
<protein>
    <submittedName>
        <fullName evidence="2">Uncharacterized protein</fullName>
    </submittedName>
</protein>
<dbReference type="EMBL" id="JAGMWT010000011">
    <property type="protein sequence ID" value="KAH7119755.1"/>
    <property type="molecule type" value="Genomic_DNA"/>
</dbReference>
<keyword evidence="3" id="KW-1185">Reference proteome</keyword>
<reference evidence="2" key="1">
    <citation type="journal article" date="2021" name="Nat. Commun.">
        <title>Genetic determinants of endophytism in the Arabidopsis root mycobiome.</title>
        <authorList>
            <person name="Mesny F."/>
            <person name="Miyauchi S."/>
            <person name="Thiergart T."/>
            <person name="Pickel B."/>
            <person name="Atanasova L."/>
            <person name="Karlsson M."/>
            <person name="Huettel B."/>
            <person name="Barry K.W."/>
            <person name="Haridas S."/>
            <person name="Chen C."/>
            <person name="Bauer D."/>
            <person name="Andreopoulos W."/>
            <person name="Pangilinan J."/>
            <person name="LaButti K."/>
            <person name="Riley R."/>
            <person name="Lipzen A."/>
            <person name="Clum A."/>
            <person name="Drula E."/>
            <person name="Henrissat B."/>
            <person name="Kohler A."/>
            <person name="Grigoriev I.V."/>
            <person name="Martin F.M."/>
            <person name="Hacquard S."/>
        </authorList>
    </citation>
    <scope>NUCLEOTIDE SEQUENCE</scope>
    <source>
        <strain evidence="2">MPI-CAGE-CH-0243</strain>
    </source>
</reference>
<evidence type="ECO:0000313" key="2">
    <source>
        <dbReference type="EMBL" id="KAH7119755.1"/>
    </source>
</evidence>
<feature type="transmembrane region" description="Helical" evidence="1">
    <location>
        <begin position="106"/>
        <end position="127"/>
    </location>
</feature>
<organism evidence="2 3">
    <name type="scientific">Dendryphion nanum</name>
    <dbReference type="NCBI Taxonomy" id="256645"/>
    <lineage>
        <taxon>Eukaryota</taxon>
        <taxon>Fungi</taxon>
        <taxon>Dikarya</taxon>
        <taxon>Ascomycota</taxon>
        <taxon>Pezizomycotina</taxon>
        <taxon>Dothideomycetes</taxon>
        <taxon>Pleosporomycetidae</taxon>
        <taxon>Pleosporales</taxon>
        <taxon>Torulaceae</taxon>
        <taxon>Dendryphion</taxon>
    </lineage>
</organism>
<dbReference type="AlphaFoldDB" id="A0A9P9DHX5"/>
<keyword evidence="1" id="KW-1133">Transmembrane helix</keyword>